<evidence type="ECO:0000313" key="2">
    <source>
        <dbReference type="Proteomes" id="UP001189624"/>
    </source>
</evidence>
<protein>
    <submittedName>
        <fullName evidence="1">Uncharacterized protein</fullName>
    </submittedName>
</protein>
<dbReference type="EMBL" id="OY731401">
    <property type="protein sequence ID" value="CAJ1949306.1"/>
    <property type="molecule type" value="Genomic_DNA"/>
</dbReference>
<evidence type="ECO:0000313" key="1">
    <source>
        <dbReference type="EMBL" id="CAJ1949306.1"/>
    </source>
</evidence>
<name>A0AA86VIZ3_9FABA</name>
<reference evidence="1" key="1">
    <citation type="submission" date="2023-10" db="EMBL/GenBank/DDBJ databases">
        <authorList>
            <person name="Domelevo Entfellner J.-B."/>
        </authorList>
    </citation>
    <scope>NUCLEOTIDE SEQUENCE</scope>
</reference>
<dbReference type="Gramene" id="rna-AYBTSS11_LOCUS13657">
    <property type="protein sequence ID" value="CAJ1949306.1"/>
    <property type="gene ID" value="gene-AYBTSS11_LOCUS13657"/>
</dbReference>
<keyword evidence="2" id="KW-1185">Reference proteome</keyword>
<organism evidence="1 2">
    <name type="scientific">Sphenostylis stenocarpa</name>
    <dbReference type="NCBI Taxonomy" id="92480"/>
    <lineage>
        <taxon>Eukaryota</taxon>
        <taxon>Viridiplantae</taxon>
        <taxon>Streptophyta</taxon>
        <taxon>Embryophyta</taxon>
        <taxon>Tracheophyta</taxon>
        <taxon>Spermatophyta</taxon>
        <taxon>Magnoliopsida</taxon>
        <taxon>eudicotyledons</taxon>
        <taxon>Gunneridae</taxon>
        <taxon>Pentapetalae</taxon>
        <taxon>rosids</taxon>
        <taxon>fabids</taxon>
        <taxon>Fabales</taxon>
        <taxon>Fabaceae</taxon>
        <taxon>Papilionoideae</taxon>
        <taxon>50 kb inversion clade</taxon>
        <taxon>NPAAA clade</taxon>
        <taxon>indigoferoid/millettioid clade</taxon>
        <taxon>Phaseoleae</taxon>
        <taxon>Sphenostylis</taxon>
    </lineage>
</organism>
<accession>A0AA86VIZ3</accession>
<dbReference type="Proteomes" id="UP001189624">
    <property type="component" value="Chromosome 4"/>
</dbReference>
<dbReference type="AlphaFoldDB" id="A0AA86VIZ3"/>
<gene>
    <name evidence="1" type="ORF">AYBTSS11_LOCUS13657</name>
</gene>
<sequence>MDSIDLNELDDSKEWLLGERANENEEAIQEEELVFDELTWEAVAAATGSGNQPLVQEDREEEVMNRSEDKEEQIFNSESDADEDAMLDIAAEYDDVLPFCYRLY</sequence>
<proteinExistence type="predicted"/>